<accession>A0AAE1JW07</accession>
<feature type="region of interest" description="Disordered" evidence="1">
    <location>
        <begin position="28"/>
        <end position="82"/>
    </location>
</feature>
<protein>
    <submittedName>
        <fullName evidence="2">Uncharacterized protein</fullName>
    </submittedName>
</protein>
<dbReference type="AlphaFoldDB" id="A0AAE1JW07"/>
<evidence type="ECO:0000256" key="1">
    <source>
        <dbReference type="SAM" id="MobiDB-lite"/>
    </source>
</evidence>
<comment type="caution">
    <text evidence="2">The sequence shown here is derived from an EMBL/GenBank/DDBJ whole genome shotgun (WGS) entry which is preliminary data.</text>
</comment>
<sequence>MSRCFPFPPSRHMRNGACSEDLINSIKLQKERGEAKERDEVKEQRKKDRRKKKEKRKERKERKEKDANAAHHSDGKGKECKLKELESYQLEKIITEQGSGCLQKVGDEDNELNERSAITEEHDQPFSSTEPCCLSDSTQTSNKRKRSVSSTSSDHGTAIKIRLPLRKHREHDEVQQDYHAGSTESKGITEAITVGQRNSELEHEENQYLTSAGAGPSSKPIHSKRGRKASLYNSLFQNWNSCALQLKGFELEDHDWWLSTSPRQEETQSTKKVKSVSDALGCSSSTLWPRAQYLPEADIYALPYTVPF</sequence>
<name>A0AAE1JW07_9FABA</name>
<feature type="compositionally biased region" description="Basic residues" evidence="1">
    <location>
        <begin position="47"/>
        <end position="60"/>
    </location>
</feature>
<evidence type="ECO:0000313" key="3">
    <source>
        <dbReference type="Proteomes" id="UP001293593"/>
    </source>
</evidence>
<evidence type="ECO:0000313" key="2">
    <source>
        <dbReference type="EMBL" id="KAK4275099.1"/>
    </source>
</evidence>
<gene>
    <name evidence="2" type="ORF">QN277_018236</name>
</gene>
<feature type="compositionally biased region" description="Polar residues" evidence="1">
    <location>
        <begin position="125"/>
        <end position="141"/>
    </location>
</feature>
<proteinExistence type="predicted"/>
<keyword evidence="3" id="KW-1185">Reference proteome</keyword>
<dbReference type="EMBL" id="JAWXYG010000004">
    <property type="protein sequence ID" value="KAK4275099.1"/>
    <property type="molecule type" value="Genomic_DNA"/>
</dbReference>
<organism evidence="2 3">
    <name type="scientific">Acacia crassicarpa</name>
    <name type="common">northern wattle</name>
    <dbReference type="NCBI Taxonomy" id="499986"/>
    <lineage>
        <taxon>Eukaryota</taxon>
        <taxon>Viridiplantae</taxon>
        <taxon>Streptophyta</taxon>
        <taxon>Embryophyta</taxon>
        <taxon>Tracheophyta</taxon>
        <taxon>Spermatophyta</taxon>
        <taxon>Magnoliopsida</taxon>
        <taxon>eudicotyledons</taxon>
        <taxon>Gunneridae</taxon>
        <taxon>Pentapetalae</taxon>
        <taxon>rosids</taxon>
        <taxon>fabids</taxon>
        <taxon>Fabales</taxon>
        <taxon>Fabaceae</taxon>
        <taxon>Caesalpinioideae</taxon>
        <taxon>mimosoid clade</taxon>
        <taxon>Acacieae</taxon>
        <taxon>Acacia</taxon>
    </lineage>
</organism>
<dbReference type="Proteomes" id="UP001293593">
    <property type="component" value="Unassembled WGS sequence"/>
</dbReference>
<dbReference type="PANTHER" id="PTHR34660">
    <property type="entry name" value="MYB-LIKE PROTEIN X"/>
    <property type="match status" value="1"/>
</dbReference>
<feature type="compositionally biased region" description="Basic and acidic residues" evidence="1">
    <location>
        <begin position="28"/>
        <end position="46"/>
    </location>
</feature>
<dbReference type="PANTHER" id="PTHR34660:SF7">
    <property type="entry name" value="DNA LIGASE-LIKE PROTEIN"/>
    <property type="match status" value="1"/>
</dbReference>
<feature type="region of interest" description="Disordered" evidence="1">
    <location>
        <begin position="119"/>
        <end position="162"/>
    </location>
</feature>
<reference evidence="2" key="1">
    <citation type="submission" date="2023-10" db="EMBL/GenBank/DDBJ databases">
        <title>Chromosome-level genome of the transformable northern wattle, Acacia crassicarpa.</title>
        <authorList>
            <person name="Massaro I."/>
            <person name="Sinha N.R."/>
            <person name="Poethig S."/>
            <person name="Leichty A.R."/>
        </authorList>
    </citation>
    <scope>NUCLEOTIDE SEQUENCE</scope>
    <source>
        <strain evidence="2">Acra3RX</strain>
        <tissue evidence="2">Leaf</tissue>
    </source>
</reference>
<feature type="compositionally biased region" description="Basic and acidic residues" evidence="1">
    <location>
        <begin position="61"/>
        <end position="82"/>
    </location>
</feature>